<name>A0A8S4QUP9_9NEOP</name>
<comment type="caution">
    <text evidence="1">The sequence shown here is derived from an EMBL/GenBank/DDBJ whole genome shotgun (WGS) entry which is preliminary data.</text>
</comment>
<sequence length="120" mass="13094">MLSPHKRRGCCVLGRIRATLDYFVVGNKKYSLNELAAAALRCRIGAGRRAIGRDSVSAAPRDKPAALWRGRGQKLALINLSVHLCHKSYIFAKLTILLRVMSPASTKACAARPRVSHLGT</sequence>
<organism evidence="1 2">
    <name type="scientific">Pararge aegeria aegeria</name>
    <dbReference type="NCBI Taxonomy" id="348720"/>
    <lineage>
        <taxon>Eukaryota</taxon>
        <taxon>Metazoa</taxon>
        <taxon>Ecdysozoa</taxon>
        <taxon>Arthropoda</taxon>
        <taxon>Hexapoda</taxon>
        <taxon>Insecta</taxon>
        <taxon>Pterygota</taxon>
        <taxon>Neoptera</taxon>
        <taxon>Endopterygota</taxon>
        <taxon>Lepidoptera</taxon>
        <taxon>Glossata</taxon>
        <taxon>Ditrysia</taxon>
        <taxon>Papilionoidea</taxon>
        <taxon>Nymphalidae</taxon>
        <taxon>Satyrinae</taxon>
        <taxon>Satyrini</taxon>
        <taxon>Parargina</taxon>
        <taxon>Pararge</taxon>
    </lineage>
</organism>
<keyword evidence="2" id="KW-1185">Reference proteome</keyword>
<evidence type="ECO:0000313" key="2">
    <source>
        <dbReference type="Proteomes" id="UP000838756"/>
    </source>
</evidence>
<dbReference type="Proteomes" id="UP000838756">
    <property type="component" value="Unassembled WGS sequence"/>
</dbReference>
<protein>
    <submittedName>
        <fullName evidence="1">Jg2153 protein</fullName>
    </submittedName>
</protein>
<evidence type="ECO:0000313" key="1">
    <source>
        <dbReference type="EMBL" id="CAH2216745.1"/>
    </source>
</evidence>
<gene>
    <name evidence="1" type="primary">jg2153</name>
    <name evidence="1" type="ORF">PAEG_LOCUS4710</name>
</gene>
<reference evidence="1" key="1">
    <citation type="submission" date="2022-03" db="EMBL/GenBank/DDBJ databases">
        <authorList>
            <person name="Lindestad O."/>
        </authorList>
    </citation>
    <scope>NUCLEOTIDE SEQUENCE</scope>
</reference>
<dbReference type="EMBL" id="CAKXAJ010016646">
    <property type="protein sequence ID" value="CAH2216745.1"/>
    <property type="molecule type" value="Genomic_DNA"/>
</dbReference>
<dbReference type="AlphaFoldDB" id="A0A8S4QUP9"/>
<proteinExistence type="predicted"/>
<accession>A0A8S4QUP9</accession>